<proteinExistence type="predicted"/>
<dbReference type="InterPro" id="IPR006530">
    <property type="entry name" value="YD"/>
</dbReference>
<evidence type="ECO:0008006" key="7">
    <source>
        <dbReference type="Google" id="ProtNLM"/>
    </source>
</evidence>
<feature type="compositionally biased region" description="Polar residues" evidence="2">
    <location>
        <begin position="1189"/>
        <end position="1205"/>
    </location>
</feature>
<feature type="domain" description="Teneurin-like YD-shell" evidence="3">
    <location>
        <begin position="1891"/>
        <end position="2003"/>
    </location>
</feature>
<dbReference type="RefSeq" id="WP_189213715.1">
    <property type="nucleotide sequence ID" value="NZ_BMRB01000007.1"/>
</dbReference>
<name>A0A918GQW7_9PSEU</name>
<evidence type="ECO:0000256" key="2">
    <source>
        <dbReference type="SAM" id="MobiDB-lite"/>
    </source>
</evidence>
<evidence type="ECO:0000259" key="4">
    <source>
        <dbReference type="Pfam" id="PF25275"/>
    </source>
</evidence>
<dbReference type="NCBIfam" id="NF033679">
    <property type="entry name" value="DNRLRE_dom"/>
    <property type="match status" value="2"/>
</dbReference>
<reference evidence="5" key="1">
    <citation type="journal article" date="2014" name="Int. J. Syst. Evol. Microbiol.">
        <title>Complete genome sequence of Corynebacterium casei LMG S-19264T (=DSM 44701T), isolated from a smear-ripened cheese.</title>
        <authorList>
            <consortium name="US DOE Joint Genome Institute (JGI-PGF)"/>
            <person name="Walter F."/>
            <person name="Albersmeier A."/>
            <person name="Kalinowski J."/>
            <person name="Ruckert C."/>
        </authorList>
    </citation>
    <scope>NUCLEOTIDE SEQUENCE</scope>
    <source>
        <strain evidence="5">JCM 3276</strain>
    </source>
</reference>
<dbReference type="InterPro" id="IPR033803">
    <property type="entry name" value="CBD-like_Golvesin-Xly"/>
</dbReference>
<keyword evidence="1" id="KW-0677">Repeat</keyword>
<feature type="domain" description="Golvesin/Xly CBD-like" evidence="4">
    <location>
        <begin position="1580"/>
        <end position="1709"/>
    </location>
</feature>
<evidence type="ECO:0000259" key="3">
    <source>
        <dbReference type="Pfam" id="PF25023"/>
    </source>
</evidence>
<gene>
    <name evidence="5" type="ORF">GCM10010171_57240</name>
</gene>
<dbReference type="Pfam" id="PF05593">
    <property type="entry name" value="RHS_repeat"/>
    <property type="match status" value="4"/>
</dbReference>
<dbReference type="Pfam" id="PF25275">
    <property type="entry name" value="Golvesin_C"/>
    <property type="match status" value="1"/>
</dbReference>
<comment type="caution">
    <text evidence="5">The sequence shown here is derived from an EMBL/GenBank/DDBJ whole genome shotgun (WGS) entry which is preliminary data.</text>
</comment>
<reference evidence="5" key="2">
    <citation type="submission" date="2020-09" db="EMBL/GenBank/DDBJ databases">
        <authorList>
            <person name="Sun Q."/>
            <person name="Ohkuma M."/>
        </authorList>
    </citation>
    <scope>NUCLEOTIDE SEQUENCE</scope>
    <source>
        <strain evidence="5">JCM 3276</strain>
    </source>
</reference>
<dbReference type="InterPro" id="IPR050708">
    <property type="entry name" value="T6SS_VgrG/RHS"/>
</dbReference>
<protein>
    <recommendedName>
        <fullName evidence="7">DNRLRE domain-containing protein</fullName>
    </recommendedName>
</protein>
<dbReference type="Gene3D" id="2.180.10.10">
    <property type="entry name" value="RHS repeat-associated core"/>
    <property type="match status" value="4"/>
</dbReference>
<dbReference type="Pfam" id="PF25023">
    <property type="entry name" value="TEN_YD-shell"/>
    <property type="match status" value="1"/>
</dbReference>
<dbReference type="InterPro" id="IPR031325">
    <property type="entry name" value="RHS_repeat"/>
</dbReference>
<keyword evidence="6" id="KW-1185">Reference proteome</keyword>
<organism evidence="5 6">
    <name type="scientific">Actinokineospora fastidiosa</name>
    <dbReference type="NCBI Taxonomy" id="1816"/>
    <lineage>
        <taxon>Bacteria</taxon>
        <taxon>Bacillati</taxon>
        <taxon>Actinomycetota</taxon>
        <taxon>Actinomycetes</taxon>
        <taxon>Pseudonocardiales</taxon>
        <taxon>Pseudonocardiaceae</taxon>
        <taxon>Actinokineospora</taxon>
    </lineage>
</organism>
<dbReference type="PANTHER" id="PTHR32305">
    <property type="match status" value="1"/>
</dbReference>
<dbReference type="PANTHER" id="PTHR32305:SF15">
    <property type="entry name" value="PROTEIN RHSA-RELATED"/>
    <property type="match status" value="1"/>
</dbReference>
<dbReference type="InterPro" id="IPR056823">
    <property type="entry name" value="TEN-like_YD-shell"/>
</dbReference>
<dbReference type="Proteomes" id="UP000660680">
    <property type="component" value="Unassembled WGS sequence"/>
</dbReference>
<dbReference type="EMBL" id="BMRB01000007">
    <property type="protein sequence ID" value="GGS54642.1"/>
    <property type="molecule type" value="Genomic_DNA"/>
</dbReference>
<sequence>MPKPFMVDSKDDAKAPYGKAFSDKVTQTVEQHGANITIAVTADKGWLDAPERQYPVTIDPTIVIEPTPTEGQDAQIWSDTPTRADGADYRLSVGTDAWGKARSLLKFDTDVVPAGTALTSAKLRVYYDSELWTAANNVTIGAHRITQSWSEDTVTWNSANAAFHATAESTAVKAANVANVWHEYSVLNMAQGWVSGSLANHGVMLKATDETLNRGGAVYQAAEYAYNGEKANRPKLILKYGRPSVDLQLPTKITATGAELTWPAYTDPNPSDPNDDIVELQVHRTVFQTFTPSRSTLIAPLSPTATSFADTTASPTPADSPDPFGNAYYYMVAAKTRDGQLIPGPTQLARLPKAGLVTQTFISNVDDTTIASANPTTNYNRIGNQPWLMPGNNSTYGNTRVVTKFKDLSALPANARIMDADFSLWGFYSNGSGATFDAHALTRGFVETEATWNRASAAAAWTTPGGDFGARLDQVVGISNDPKRHIWENAAVVQGWVNNPATNHGYLIKVRDEAGTAKQRVLLLSDEAAERRLHATLTVSYTAPTAELTYHAPETPATRVLSDEEHTVPVTITNTTGATWSATDLALSQRWTLPDGTDVTGVNRIDTALPANLAPGQTVTVQARIRTTRQGADGNKREQQVVHWDLRNKHTGAWLSGNGGPPSLPQNISVEDPTSDQLGLEKFYAYAGKSTGAGSNVLVNQYAGNVVWSYDAFSNPGRGLTTFLRLTYNSLDTTTTTSGYGWSIAAAGLVRLGASLELHPRGQDYPTRVTLPDGDGTSHVFVLDKHGSADPAQWTYISPKGVHLHLRRGPGDDTSRRWVMTRPDRTEFWFDAEGWLTAVRDRNGNEQTFTYTERKSNNQPRRFLAYVTDPAGRKSLTLDYYTKSDTNNPKIIDQVKSIKDISGRTLTFAYSDKGLLTQLVDGAGSSQPKTFGFTYDATQGNKNVKLVTVTDPRGSDTALTYWTAPEDPKDKWKVHTITDRLGHATTFEYADPDGAQGAEMDSTVTDAEGNTTRFHMDGFGRPTSSTNAKNETTTLAWDGDHNVTSLTEPNGAVSTWSYDQKTGYPLEIRDAEAVADNTPPTVLAYQTSLDGHVAELTAKTSPEGRRWEFGYDARGNITTVTDPKGVATTTVPDDYQSTYTYDAFGQILTSTDANGNTTTFSDYHPTGFPLTTTDPYNHSSTMVLDARGNPTSVTDPNGKTTTATYDTFGRPGETRVPKDQAAGEHIVTPAPVYDANDNVVQMTAPNGAISTAVYDDADQLVSSSAPKDTPTGPERVSAFTYDKVGNLLTETQPLGTATTDPDDFITRYTYDPVYQLVEAVNAAGQKVTYTYDNVGNLTKVVDPRKNATTDAADYTVEYTYDRNHRQLATKDAAGHTTSVAYDLDSNVVTKTDAENVTTTLVYDERSVLVEGQVPHKTGITRVTRFEYDEVGNRTRVITPRGVETTDDPDDFATRTVYDKLNRPVEQITAHDPGVTTPDSTTYGYDPAGRMTTVSMPPSAGQAVRNTTTYDYFDNGWVRSTTDPWDIATTYDYNPLGQQTRRTLTSAGGSSARTMTWDYYPDGKLKSRSDDGVPVGKHVALVDNSDTAGVLVAGTWNRGDGGTGYSGFDHHSAPAGAGASQFTWTPIVPADGTYEIFVRYPAGVTGAATNATYNVDNGTTDTPVVVDQTQNGGEWVSLGSHALTAGNAASIDLTDNANGTVYADAVKLVRDNTGEADTEAKTFTHAYDANANLITLTDTSPGAAVDTYAMTYNGLNQLTKVEEKLASVVKNTTSFTYNENGAPLTRDHDRQDSLFEYDPRDLLAKVTNTETGGTPKITTYTYTPRGQALRETKPNGNTVDHTYHLDGALASQIEKKSDGTLVAQHLIEYTPNGNRATDHTKVQNADNHSAYLDHIYEYTYDPRERLSSVTKKAAGTGSVVSTETYTHDANNNVIDQTVAGTQTAFTYDRNRLTTASSGGATAKYNYDPFGRLDTVTSAGQIIEQYLYDGFDRTATHKKHDGTALKATTYAYDPLDRTMSKTADSKTTDYAYLGLTDKVIS</sequence>
<evidence type="ECO:0000313" key="6">
    <source>
        <dbReference type="Proteomes" id="UP000660680"/>
    </source>
</evidence>
<evidence type="ECO:0000256" key="1">
    <source>
        <dbReference type="ARBA" id="ARBA00022737"/>
    </source>
</evidence>
<accession>A0A918GQW7</accession>
<dbReference type="NCBIfam" id="TIGR01643">
    <property type="entry name" value="YD_repeat_2x"/>
    <property type="match status" value="5"/>
</dbReference>
<feature type="region of interest" description="Disordered" evidence="2">
    <location>
        <begin position="1187"/>
        <end position="1216"/>
    </location>
</feature>
<evidence type="ECO:0000313" key="5">
    <source>
        <dbReference type="EMBL" id="GGS54642.1"/>
    </source>
</evidence>